<sequence length="121" mass="13639">MTAVNAGQGHALAQLADHLGELRRCAGLTWRKLGVSAHFDHTVLWHAARGRRVPTRSVTKAFVATCRREIRRRLAQDAPVGPQGELREGRPFDVKIYASRLLDLDWESLWSAADDEARRDE</sequence>
<accession>A0ABV9YKW1</accession>
<proteinExistence type="predicted"/>
<name>A0ABV9YKW1_9PSEU</name>
<dbReference type="Proteomes" id="UP001595947">
    <property type="component" value="Unassembled WGS sequence"/>
</dbReference>
<gene>
    <name evidence="1" type="ORF">ACFPBZ_08055</name>
</gene>
<comment type="caution">
    <text evidence="1">The sequence shown here is derived from an EMBL/GenBank/DDBJ whole genome shotgun (WGS) entry which is preliminary data.</text>
</comment>
<organism evidence="1 2">
    <name type="scientific">Actinomycetospora atypica</name>
    <dbReference type="NCBI Taxonomy" id="1290095"/>
    <lineage>
        <taxon>Bacteria</taxon>
        <taxon>Bacillati</taxon>
        <taxon>Actinomycetota</taxon>
        <taxon>Actinomycetes</taxon>
        <taxon>Pseudonocardiales</taxon>
        <taxon>Pseudonocardiaceae</taxon>
        <taxon>Actinomycetospora</taxon>
    </lineage>
</organism>
<dbReference type="EMBL" id="JBHSIV010000006">
    <property type="protein sequence ID" value="MFC5062155.1"/>
    <property type="molecule type" value="Genomic_DNA"/>
</dbReference>
<protein>
    <submittedName>
        <fullName evidence="1">Uncharacterized protein</fullName>
    </submittedName>
</protein>
<reference evidence="2" key="1">
    <citation type="journal article" date="2019" name="Int. J. Syst. Evol. Microbiol.">
        <title>The Global Catalogue of Microorganisms (GCM) 10K type strain sequencing project: providing services to taxonomists for standard genome sequencing and annotation.</title>
        <authorList>
            <consortium name="The Broad Institute Genomics Platform"/>
            <consortium name="The Broad Institute Genome Sequencing Center for Infectious Disease"/>
            <person name="Wu L."/>
            <person name="Ma J."/>
        </authorList>
    </citation>
    <scope>NUCLEOTIDE SEQUENCE [LARGE SCALE GENOMIC DNA]</scope>
    <source>
        <strain evidence="2">CGMCC 4.7093</strain>
    </source>
</reference>
<dbReference type="RefSeq" id="WP_378035501.1">
    <property type="nucleotide sequence ID" value="NZ_JBHSIV010000006.1"/>
</dbReference>
<keyword evidence="2" id="KW-1185">Reference proteome</keyword>
<evidence type="ECO:0000313" key="1">
    <source>
        <dbReference type="EMBL" id="MFC5062155.1"/>
    </source>
</evidence>
<evidence type="ECO:0000313" key="2">
    <source>
        <dbReference type="Proteomes" id="UP001595947"/>
    </source>
</evidence>